<dbReference type="EMBL" id="AP023359">
    <property type="protein sequence ID" value="BCJ64489.1"/>
    <property type="molecule type" value="Genomic_DNA"/>
</dbReference>
<dbReference type="KEGG" id="pry:Prubr_15100"/>
<evidence type="ECO:0000256" key="2">
    <source>
        <dbReference type="SAM" id="MobiDB-lite"/>
    </source>
</evidence>
<protein>
    <recommendedName>
        <fullName evidence="3">Cell envelope-related transcriptional attenuator domain-containing protein</fullName>
    </recommendedName>
</protein>
<evidence type="ECO:0000256" key="1">
    <source>
        <dbReference type="ARBA" id="ARBA00006068"/>
    </source>
</evidence>
<dbReference type="Pfam" id="PF03816">
    <property type="entry name" value="LytR_cpsA_psr"/>
    <property type="match status" value="1"/>
</dbReference>
<dbReference type="InterPro" id="IPR050922">
    <property type="entry name" value="LytR/CpsA/Psr_CW_biosynth"/>
</dbReference>
<evidence type="ECO:0000313" key="5">
    <source>
        <dbReference type="Proteomes" id="UP000680866"/>
    </source>
</evidence>
<comment type="similarity">
    <text evidence="1">Belongs to the LytR/CpsA/Psr (LCP) family.</text>
</comment>
<dbReference type="PANTHER" id="PTHR33392:SF6">
    <property type="entry name" value="POLYISOPRENYL-TEICHOIC ACID--PEPTIDOGLYCAN TEICHOIC ACID TRANSFERASE TAGU"/>
    <property type="match status" value="1"/>
</dbReference>
<name>A0A810MWY2_9ACTN</name>
<gene>
    <name evidence="4" type="ORF">Prubr_15100</name>
</gene>
<dbReference type="PANTHER" id="PTHR33392">
    <property type="entry name" value="POLYISOPRENYL-TEICHOIC ACID--PEPTIDOGLYCAN TEICHOIC ACID TRANSFERASE TAGU"/>
    <property type="match status" value="1"/>
</dbReference>
<keyword evidence="5" id="KW-1185">Reference proteome</keyword>
<accession>A0A810MWY2</accession>
<evidence type="ECO:0000259" key="3">
    <source>
        <dbReference type="Pfam" id="PF03816"/>
    </source>
</evidence>
<proteinExistence type="inferred from homology"/>
<feature type="domain" description="Cell envelope-related transcriptional attenuator" evidence="3">
    <location>
        <begin position="96"/>
        <end position="278"/>
    </location>
</feature>
<feature type="region of interest" description="Disordered" evidence="2">
    <location>
        <begin position="50"/>
        <end position="71"/>
    </location>
</feature>
<dbReference type="InterPro" id="IPR004474">
    <property type="entry name" value="LytR_CpsA_psr"/>
</dbReference>
<dbReference type="AlphaFoldDB" id="A0A810MWY2"/>
<sequence>MTGQGRRRRLLVWCVAVAAVAGLLGGAVVVVDRYLERRYPISTADLFGPSGTASASGGGTPTASPTPRPGADITGPLDILLVGIDTRESVPDWQPNADAIMILRMDADLTGGQLVALPRDLLVDIPAFPATNYRGGQSKLNAAMAYGSRQRDGGEPDIARGFELLARTVGDYTGIDEFDAGAVLNFRGFRELVDAVGGVDLRVDHRVASAHMRPDGTHRPAAAGGGYTGPQMVYEPGVRRFNGWQALDYARQRYDLPNGAYDRQRHHQQLIKALLREVLSQRLATDPLAVDRVLTALGDALVFDGRGQRPVDFAFALSNLRPDQLTLVALPGSAVGQGAGYRGEELGQLGRRYLAELRAGRGAQFLAENPSLVIES</sequence>
<organism evidence="4 5">
    <name type="scientific">Polymorphospora rubra</name>
    <dbReference type="NCBI Taxonomy" id="338584"/>
    <lineage>
        <taxon>Bacteria</taxon>
        <taxon>Bacillati</taxon>
        <taxon>Actinomycetota</taxon>
        <taxon>Actinomycetes</taxon>
        <taxon>Micromonosporales</taxon>
        <taxon>Micromonosporaceae</taxon>
        <taxon>Polymorphospora</taxon>
    </lineage>
</organism>
<evidence type="ECO:0000313" key="4">
    <source>
        <dbReference type="EMBL" id="BCJ64489.1"/>
    </source>
</evidence>
<reference evidence="4" key="1">
    <citation type="submission" date="2020-08" db="EMBL/GenBank/DDBJ databases">
        <title>Whole genome shotgun sequence of Polymorphospora rubra NBRC 101157.</title>
        <authorList>
            <person name="Komaki H."/>
            <person name="Tamura T."/>
        </authorList>
    </citation>
    <scope>NUCLEOTIDE SEQUENCE</scope>
    <source>
        <strain evidence="4">NBRC 101157</strain>
    </source>
</reference>
<dbReference type="Gene3D" id="3.40.630.190">
    <property type="entry name" value="LCP protein"/>
    <property type="match status" value="1"/>
</dbReference>
<dbReference type="Proteomes" id="UP000680866">
    <property type="component" value="Chromosome"/>
</dbReference>